<dbReference type="Proteomes" id="UP000204235">
    <property type="component" value="Segment"/>
</dbReference>
<accession>W8CZD1</accession>
<proteinExistence type="predicted"/>
<organism evidence="1 2">
    <name type="scientific">Erwinia phage PhiEaH1</name>
    <dbReference type="NCBI Taxonomy" id="1401669"/>
    <lineage>
        <taxon>Viruses</taxon>
        <taxon>Duplodnaviria</taxon>
        <taxon>Heunggongvirae</taxon>
        <taxon>Uroviricota</taxon>
        <taxon>Caudoviricetes</taxon>
        <taxon>Chimalliviridae</taxon>
        <taxon>Iapetusvirus</taxon>
        <taxon>Iapetusvirus EaH1</taxon>
    </lineage>
</organism>
<dbReference type="EMBL" id="KF623294">
    <property type="protein sequence ID" value="AGX01752.1"/>
    <property type="molecule type" value="Genomic_DNA"/>
</dbReference>
<name>W8CZD1_9CAUD</name>
<protein>
    <submittedName>
        <fullName evidence="1">Uncharacterized protein</fullName>
    </submittedName>
</protein>
<dbReference type="RefSeq" id="YP_009010083.1">
    <property type="nucleotide sequence ID" value="NC_023610.1"/>
</dbReference>
<evidence type="ECO:0000313" key="2">
    <source>
        <dbReference type="Proteomes" id="UP000204235"/>
    </source>
</evidence>
<keyword evidence="2" id="KW-1185">Reference proteome</keyword>
<dbReference type="KEGG" id="vg:18500929"/>
<evidence type="ECO:0000313" key="1">
    <source>
        <dbReference type="EMBL" id="AGX01752.1"/>
    </source>
</evidence>
<sequence length="123" mass="14642">MSRNRHDELILIPVDRLYSKYECVIEERFPDLLGQLNLETHITLFLDTVLSSDKYGLTEREMDFVTDLMMFDVSRVDAEEMLSEAKAFTKGVIYRHTGKVRFHLVSRWEFLNRRKDTIVLRVK</sequence>
<dbReference type="GeneID" id="18500929"/>
<reference evidence="1 2" key="1">
    <citation type="journal article" date="2014" name="FEMS Microbiol. Lett.">
        <title>The genome of the Erwinia amylovora phage PhiEaH1 reveals greater diversity and broadens the applicability of phages for the treatment of fire blight.</title>
        <authorList>
            <person name="Meczker K."/>
            <person name="Domotor D."/>
            <person name="Vass J."/>
            <person name="Rakhely G."/>
            <person name="Schneider G."/>
            <person name="Kovacs T."/>
        </authorList>
    </citation>
    <scope>NUCLEOTIDE SEQUENCE [LARGE SCALE GENOMIC DNA]</scope>
</reference>